<keyword evidence="3" id="KW-1185">Reference proteome</keyword>
<dbReference type="EMBL" id="PZQS01000012">
    <property type="protein sequence ID" value="PVD21376.1"/>
    <property type="molecule type" value="Genomic_DNA"/>
</dbReference>
<dbReference type="PANTHER" id="PTHR43404">
    <property type="entry name" value="LIPOPOLYSACCHARIDE CHOLINEPHOSPHOTRANSFERASE LICD"/>
    <property type="match status" value="1"/>
</dbReference>
<reference evidence="2 3" key="1">
    <citation type="submission" date="2018-04" db="EMBL/GenBank/DDBJ databases">
        <title>The genome of golden apple snail Pomacea canaliculata provides insight into stress tolerance and invasive adaptation.</title>
        <authorList>
            <person name="Liu C."/>
            <person name="Liu B."/>
            <person name="Ren Y."/>
            <person name="Zhang Y."/>
            <person name="Wang H."/>
            <person name="Li S."/>
            <person name="Jiang F."/>
            <person name="Yin L."/>
            <person name="Zhang G."/>
            <person name="Qian W."/>
            <person name="Fan W."/>
        </authorList>
    </citation>
    <scope>NUCLEOTIDE SEQUENCE [LARGE SCALE GENOMIC DNA]</scope>
    <source>
        <strain evidence="2">SZHN2017</strain>
        <tissue evidence="2">Muscle</tissue>
    </source>
</reference>
<dbReference type="OrthoDB" id="419198at2759"/>
<dbReference type="Proteomes" id="UP000245119">
    <property type="component" value="Linkage Group LG12"/>
</dbReference>
<accession>A0A2T7NJP6</accession>
<gene>
    <name evidence="2" type="ORF">C0Q70_19549</name>
</gene>
<comment type="caution">
    <text evidence="2">The sequence shown here is derived from an EMBL/GenBank/DDBJ whole genome shotgun (WGS) entry which is preliminary data.</text>
</comment>
<dbReference type="InterPro" id="IPR052942">
    <property type="entry name" value="LPS_cholinephosphotransferase"/>
</dbReference>
<proteinExistence type="predicted"/>
<dbReference type="AlphaFoldDB" id="A0A2T7NJP6"/>
<dbReference type="OMA" id="PAMANQD"/>
<evidence type="ECO:0000313" key="2">
    <source>
        <dbReference type="EMBL" id="PVD21376.1"/>
    </source>
</evidence>
<dbReference type="Pfam" id="PF04991">
    <property type="entry name" value="LicD"/>
    <property type="match status" value="1"/>
</dbReference>
<dbReference type="GO" id="GO:0009100">
    <property type="term" value="P:glycoprotein metabolic process"/>
    <property type="evidence" value="ECO:0007669"/>
    <property type="project" value="UniProtKB-ARBA"/>
</dbReference>
<feature type="domain" description="LicD/FKTN/FKRP nucleotidyltransferase" evidence="1">
    <location>
        <begin position="88"/>
        <end position="122"/>
    </location>
</feature>
<dbReference type="InterPro" id="IPR007074">
    <property type="entry name" value="LicD/FKTN/FKRP_NTP_transf"/>
</dbReference>
<dbReference type="PANTHER" id="PTHR43404:SF1">
    <property type="entry name" value="MNN4P"/>
    <property type="match status" value="1"/>
</dbReference>
<sequence length="292" mass="33440">MPDIMYIIQFFNPREPIAFSEAKASHEILVPYALKGRAQDEAMFTHAHQWVNASTVRKARYFRFLPLMTVFDKARLLCTWRVFDNAVQAANLSYFLVEGSLLGAYRHRGMIPWDDDIDVAMDGLKMDKIRQVLACISGYSLRILSQVHWKFFSSNTSSIPSVCPENFTVPTASGRNHSGCVPSILDTNDTSIRYPSIDVFMYTSDGNYTRSLCYYATAANGVRNTIVYPLTTMTFEGFTAPVPRQTWEVLARVYYLDQCKSPLHNHRLSQPIYGEIVKCRELKDMYPMYNVV</sequence>
<protein>
    <recommendedName>
        <fullName evidence="1">LicD/FKTN/FKRP nucleotidyltransferase domain-containing protein</fullName>
    </recommendedName>
</protein>
<organism evidence="2 3">
    <name type="scientific">Pomacea canaliculata</name>
    <name type="common">Golden apple snail</name>
    <dbReference type="NCBI Taxonomy" id="400727"/>
    <lineage>
        <taxon>Eukaryota</taxon>
        <taxon>Metazoa</taxon>
        <taxon>Spiralia</taxon>
        <taxon>Lophotrochozoa</taxon>
        <taxon>Mollusca</taxon>
        <taxon>Gastropoda</taxon>
        <taxon>Caenogastropoda</taxon>
        <taxon>Architaenioglossa</taxon>
        <taxon>Ampullarioidea</taxon>
        <taxon>Ampullariidae</taxon>
        <taxon>Pomacea</taxon>
    </lineage>
</organism>
<name>A0A2T7NJP6_POMCA</name>
<evidence type="ECO:0000313" key="3">
    <source>
        <dbReference type="Proteomes" id="UP000245119"/>
    </source>
</evidence>
<evidence type="ECO:0000259" key="1">
    <source>
        <dbReference type="Pfam" id="PF04991"/>
    </source>
</evidence>